<accession>A0A367ZVT9</accession>
<dbReference type="InterPro" id="IPR029063">
    <property type="entry name" value="SAM-dependent_MTases_sf"/>
</dbReference>
<dbReference type="InterPro" id="IPR020598">
    <property type="entry name" value="rRNA_Ade_methylase_Trfase_N"/>
</dbReference>
<evidence type="ECO:0000313" key="7">
    <source>
        <dbReference type="EMBL" id="RCK81472.1"/>
    </source>
</evidence>
<organism evidence="7 8">
    <name type="scientific">Candidatus Ozemobacter sibiricus</name>
    <dbReference type="NCBI Taxonomy" id="2268124"/>
    <lineage>
        <taxon>Bacteria</taxon>
        <taxon>Candidatus Ozemobacteria</taxon>
        <taxon>Candidatus Ozemobacterales</taxon>
        <taxon>Candidatus Ozemobacteraceae</taxon>
        <taxon>Candidatus Ozemobacter</taxon>
    </lineage>
</organism>
<keyword evidence="1 5" id="KW-0489">Methyltransferase</keyword>
<sequence>MARLAPTTGDEIWELGPGPGALTRLLVETGATVRAFEIDERWRPELETRFAGRATFHWGDFLELDPTPFVPASGGFLACGNLPYYCATPMIRRLLALPRRPDRLVFVIQEEVARKAIAQPGTSAYGFLSAQLQLAAEVKMGSVFPPSSFRPVPKVSSAILELRPLALPANEIARRQRALWLLSVMLRQRRKMAVNLLRRALPQVEWQSLFEQVALPAGCRGEAIPFATLLRLVDAVPADAWPPAYQAAEPDGSF</sequence>
<protein>
    <submittedName>
        <fullName evidence="7">SSU rRNA (Adenine(1518)-N(6)/adenine(1519)-N(6))-dimethyltransferase</fullName>
    </submittedName>
</protein>
<keyword evidence="3 5" id="KW-0949">S-adenosyl-L-methionine</keyword>
<comment type="similarity">
    <text evidence="5">Belongs to the class I-like SAM-binding methyltransferase superfamily. rRNA adenine N(6)-methyltransferase family.</text>
</comment>
<dbReference type="PANTHER" id="PTHR11727:SF7">
    <property type="entry name" value="DIMETHYLADENOSINE TRANSFERASE-RELATED"/>
    <property type="match status" value="1"/>
</dbReference>
<dbReference type="CDD" id="cd02440">
    <property type="entry name" value="AdoMet_MTases"/>
    <property type="match status" value="1"/>
</dbReference>
<dbReference type="GO" id="GO:0005829">
    <property type="term" value="C:cytosol"/>
    <property type="evidence" value="ECO:0007669"/>
    <property type="project" value="TreeGrafter"/>
</dbReference>
<comment type="caution">
    <text evidence="7">The sequence shown here is derived from an EMBL/GenBank/DDBJ whole genome shotgun (WGS) entry which is preliminary data.</text>
</comment>
<dbReference type="Proteomes" id="UP000252355">
    <property type="component" value="Unassembled WGS sequence"/>
</dbReference>
<evidence type="ECO:0000256" key="5">
    <source>
        <dbReference type="PROSITE-ProRule" id="PRU01026"/>
    </source>
</evidence>
<feature type="binding site" evidence="5">
    <location>
        <position position="37"/>
    </location>
    <ligand>
        <name>S-adenosyl-L-methionine</name>
        <dbReference type="ChEBI" id="CHEBI:59789"/>
    </ligand>
</feature>
<evidence type="ECO:0000313" key="8">
    <source>
        <dbReference type="Proteomes" id="UP000252355"/>
    </source>
</evidence>
<dbReference type="PROSITE" id="PS51689">
    <property type="entry name" value="SAM_RNA_A_N6_MT"/>
    <property type="match status" value="1"/>
</dbReference>
<dbReference type="InterPro" id="IPR020596">
    <property type="entry name" value="rRNA_Ade_Mease_Trfase_CS"/>
</dbReference>
<evidence type="ECO:0000256" key="3">
    <source>
        <dbReference type="ARBA" id="ARBA00022691"/>
    </source>
</evidence>
<reference evidence="7 8" key="1">
    <citation type="submission" date="2018-05" db="EMBL/GenBank/DDBJ databases">
        <title>A metagenomic window into the 2 km-deep terrestrial subsurface aquifer revealed taxonomically and functionally diverse microbial community comprising novel uncultured bacterial lineages.</title>
        <authorList>
            <person name="Kadnikov V.V."/>
            <person name="Mardanov A.V."/>
            <person name="Beletsky A.V."/>
            <person name="Banks D."/>
            <person name="Pimenov N.V."/>
            <person name="Frank Y.A."/>
            <person name="Karnachuk O.V."/>
            <person name="Ravin N.V."/>
        </authorList>
    </citation>
    <scope>NUCLEOTIDE SEQUENCE [LARGE SCALE GENOMIC DNA]</scope>
    <source>
        <strain evidence="7">BY5</strain>
    </source>
</reference>
<dbReference type="InterPro" id="IPR023165">
    <property type="entry name" value="rRNA_Ade_diMease-like_C"/>
</dbReference>
<dbReference type="Pfam" id="PF00398">
    <property type="entry name" value="RrnaAD"/>
    <property type="match status" value="1"/>
</dbReference>
<feature type="binding site" evidence="5">
    <location>
        <position position="81"/>
    </location>
    <ligand>
        <name>S-adenosyl-L-methionine</name>
        <dbReference type="ChEBI" id="CHEBI:59789"/>
    </ligand>
</feature>
<evidence type="ECO:0000256" key="2">
    <source>
        <dbReference type="ARBA" id="ARBA00022679"/>
    </source>
</evidence>
<dbReference type="GO" id="GO:0000179">
    <property type="term" value="F:rRNA (adenine-N6,N6-)-dimethyltransferase activity"/>
    <property type="evidence" value="ECO:0007669"/>
    <property type="project" value="UniProtKB-UniRule"/>
</dbReference>
<keyword evidence="4 5" id="KW-0694">RNA-binding</keyword>
<dbReference type="PROSITE" id="PS01131">
    <property type="entry name" value="RRNA_A_DIMETH"/>
    <property type="match status" value="1"/>
</dbReference>
<feature type="binding site" evidence="5">
    <location>
        <position position="1"/>
    </location>
    <ligand>
        <name>S-adenosyl-L-methionine</name>
        <dbReference type="ChEBI" id="CHEBI:59789"/>
    </ligand>
</feature>
<comment type="caution">
    <text evidence="5">Lacks conserved residue(s) required for the propagation of feature annotation.</text>
</comment>
<gene>
    <name evidence="7" type="ORF">OZSIB_0606</name>
</gene>
<dbReference type="InterPro" id="IPR001737">
    <property type="entry name" value="KsgA/Erm"/>
</dbReference>
<feature type="binding site" evidence="5">
    <location>
        <position position="60"/>
    </location>
    <ligand>
        <name>S-adenosyl-L-methionine</name>
        <dbReference type="ChEBI" id="CHEBI:59789"/>
    </ligand>
</feature>
<dbReference type="SUPFAM" id="SSF53335">
    <property type="entry name" value="S-adenosyl-L-methionine-dependent methyltransferases"/>
    <property type="match status" value="1"/>
</dbReference>
<keyword evidence="2 5" id="KW-0808">Transferase</keyword>
<feature type="domain" description="Ribosomal RNA adenine methylase transferase N-terminal" evidence="6">
    <location>
        <begin position="1"/>
        <end position="166"/>
    </location>
</feature>
<dbReference type="EMBL" id="QOQW01000001">
    <property type="protein sequence ID" value="RCK81472.1"/>
    <property type="molecule type" value="Genomic_DNA"/>
</dbReference>
<evidence type="ECO:0000259" key="6">
    <source>
        <dbReference type="SMART" id="SM00650"/>
    </source>
</evidence>
<proteinExistence type="inferred from homology"/>
<name>A0A367ZVT9_9BACT</name>
<dbReference type="SMART" id="SM00650">
    <property type="entry name" value="rADc"/>
    <property type="match status" value="1"/>
</dbReference>
<evidence type="ECO:0000256" key="1">
    <source>
        <dbReference type="ARBA" id="ARBA00022603"/>
    </source>
</evidence>
<evidence type="ECO:0000256" key="4">
    <source>
        <dbReference type="ARBA" id="ARBA00022884"/>
    </source>
</evidence>
<dbReference type="AlphaFoldDB" id="A0A367ZVT9"/>
<dbReference type="Gene3D" id="1.10.8.100">
    <property type="entry name" value="Ribosomal RNA adenine dimethylase-like, domain 2"/>
    <property type="match status" value="1"/>
</dbReference>
<feature type="binding site" evidence="5">
    <location>
        <position position="16"/>
    </location>
    <ligand>
        <name>S-adenosyl-L-methionine</name>
        <dbReference type="ChEBI" id="CHEBI:59789"/>
    </ligand>
</feature>
<dbReference type="PANTHER" id="PTHR11727">
    <property type="entry name" value="DIMETHYLADENOSINE TRANSFERASE"/>
    <property type="match status" value="1"/>
</dbReference>
<dbReference type="Gene3D" id="3.40.50.150">
    <property type="entry name" value="Vaccinia Virus protein VP39"/>
    <property type="match status" value="1"/>
</dbReference>
<dbReference type="GO" id="GO:0003723">
    <property type="term" value="F:RNA binding"/>
    <property type="evidence" value="ECO:0007669"/>
    <property type="project" value="UniProtKB-UniRule"/>
</dbReference>